<gene>
    <name evidence="1" type="ORF">AB1Y20_023172</name>
    <name evidence="2" type="ORF">AB1Y20_023179</name>
</gene>
<evidence type="ECO:0000313" key="1">
    <source>
        <dbReference type="EMBL" id="KAL1519661.1"/>
    </source>
</evidence>
<dbReference type="Gene3D" id="3.40.50.11340">
    <property type="match status" value="1"/>
</dbReference>
<proteinExistence type="predicted"/>
<dbReference type="EMBL" id="JBGBPQ010000009">
    <property type="protein sequence ID" value="KAL1519668.1"/>
    <property type="molecule type" value="Genomic_DNA"/>
</dbReference>
<keyword evidence="3" id="KW-1185">Reference proteome</keyword>
<organism evidence="1 3">
    <name type="scientific">Prymnesium parvum</name>
    <name type="common">Toxic golden alga</name>
    <dbReference type="NCBI Taxonomy" id="97485"/>
    <lineage>
        <taxon>Eukaryota</taxon>
        <taxon>Haptista</taxon>
        <taxon>Haptophyta</taxon>
        <taxon>Prymnesiophyceae</taxon>
        <taxon>Prymnesiales</taxon>
        <taxon>Prymnesiaceae</taxon>
        <taxon>Prymnesium</taxon>
    </lineage>
</organism>
<evidence type="ECO:0000313" key="3">
    <source>
        <dbReference type="Proteomes" id="UP001515480"/>
    </source>
</evidence>
<evidence type="ECO:0000313" key="2">
    <source>
        <dbReference type="EMBL" id="KAL1519668.1"/>
    </source>
</evidence>
<accession>A0AB34JFY5</accession>
<dbReference type="AlphaFoldDB" id="A0AB34JFY5"/>
<dbReference type="EMBL" id="JBGBPQ010000009">
    <property type="protein sequence ID" value="KAL1519661.1"/>
    <property type="molecule type" value="Genomic_DNA"/>
</dbReference>
<reference evidence="1 3" key="1">
    <citation type="journal article" date="2024" name="Science">
        <title>Giant polyketide synthase enzymes in the biosynthesis of giant marine polyether toxins.</title>
        <authorList>
            <person name="Fallon T.R."/>
            <person name="Shende V.V."/>
            <person name="Wierzbicki I.H."/>
            <person name="Pendleton A.L."/>
            <person name="Watervoot N.F."/>
            <person name="Auber R.P."/>
            <person name="Gonzalez D.J."/>
            <person name="Wisecaver J.H."/>
            <person name="Moore B.S."/>
        </authorList>
    </citation>
    <scope>NUCLEOTIDE SEQUENCE [LARGE SCALE GENOMIC DNA]</scope>
    <source>
        <strain evidence="1 3">12B1</strain>
    </source>
</reference>
<comment type="caution">
    <text evidence="1">The sequence shown here is derived from an EMBL/GenBank/DDBJ whole genome shotgun (WGS) entry which is preliminary data.</text>
</comment>
<evidence type="ECO:0008006" key="4">
    <source>
        <dbReference type="Google" id="ProtNLM"/>
    </source>
</evidence>
<sequence>MAGTPERFFIVYPLLHSSGFGNQMGMLLQHLAIAARSGRTLALPPFHQPSSHREARAAPELLEADSVLNLTALSPIARVLPSRQLAAPLHLHSAGMHATFSSLGATSPTPLFLPAAGSTPLAALQLLASTALSHRLVGYCHLLVCRQRMRRACRRVARRASCALRRHTLPNNYLFAHRLLEMLCVGRPPPSPLNAPLPPAVLYTPPPPSAPLTPTLPSNMNEPLLRATAALLDHVQREALGRLVLAEGLRARARALARVLGRYAAVHVRLPDVADAATKGINASELPALLRALAPRLRAHARHDGARGGRLVLYVASNRPNAIAGVRGALQAAVGATVTVQDWRGVTDAKHGTGWVVHGGLRDALVEHELCVQAPIAFYGSAFSTWANLIVARRWSALRPSYAMPGGHSQLPDCAQVHRGNRGP</sequence>
<protein>
    <recommendedName>
        <fullName evidence="4">GDP-fucose protein O-fucosyltransferase 1</fullName>
    </recommendedName>
</protein>
<name>A0AB34JFY5_PRYPA</name>
<dbReference type="Proteomes" id="UP001515480">
    <property type="component" value="Unassembled WGS sequence"/>
</dbReference>